<protein>
    <submittedName>
        <fullName evidence="4">Uncharacterized protein</fullName>
    </submittedName>
</protein>
<keyword evidence="3" id="KW-0812">Transmembrane</keyword>
<evidence type="ECO:0000313" key="5">
    <source>
        <dbReference type="Proteomes" id="UP000309128"/>
    </source>
</evidence>
<dbReference type="Proteomes" id="UP000309128">
    <property type="component" value="Unassembled WGS sequence"/>
</dbReference>
<feature type="transmembrane region" description="Helical" evidence="3">
    <location>
        <begin position="24"/>
        <end position="45"/>
    </location>
</feature>
<name>A0A5S4EWF2_9ACTN</name>
<feature type="transmembrane region" description="Helical" evidence="3">
    <location>
        <begin position="57"/>
        <end position="79"/>
    </location>
</feature>
<dbReference type="EMBL" id="VCKY01000351">
    <property type="protein sequence ID" value="TMR07765.1"/>
    <property type="molecule type" value="Genomic_DNA"/>
</dbReference>
<proteinExistence type="predicted"/>
<dbReference type="AlphaFoldDB" id="A0A5S4EWF2"/>
<feature type="compositionally biased region" description="Polar residues" evidence="2">
    <location>
        <begin position="340"/>
        <end position="349"/>
    </location>
</feature>
<evidence type="ECO:0000256" key="2">
    <source>
        <dbReference type="SAM" id="MobiDB-lite"/>
    </source>
</evidence>
<keyword evidence="1" id="KW-0175">Coiled coil</keyword>
<comment type="caution">
    <text evidence="4">The sequence shown here is derived from an EMBL/GenBank/DDBJ whole genome shotgun (WGS) entry which is preliminary data.</text>
</comment>
<sequence>MDTEPGEKPKWNFKKAVRTIPKGAWVAAAASWLIGTAAAIGGFLSDVNGWWLSRQPFTTNLVSAITSFLFAVPIVLLGFSQVEEYLKEQQELRAKRLEEREAEFERRAFQRDEELGRRIQRQEEELREQARRQDEARRAAAEQEARLREAMRAAHDTIERMIAGLDSILRDREHIGELHTLLWQTTLPFPDDRESIRALQRMLDLWAGVMPSTEALRAKTSVLVGEWRAIPAEAKASFDQGTVRDVDSALVRLSKAAATGELHTRHADIVALVARAQDLMGTGKRDKGLRLSALEQAARRLGGEFGQVDVRQPLDDLLSLPAMLKRLSPTAVPPAGVGDQPTTSRSLSG</sequence>
<evidence type="ECO:0000256" key="1">
    <source>
        <dbReference type="SAM" id="Coils"/>
    </source>
</evidence>
<keyword evidence="3" id="KW-1133">Transmembrane helix</keyword>
<reference evidence="4 5" key="1">
    <citation type="submission" date="2019-05" db="EMBL/GenBank/DDBJ databases">
        <title>Draft genome sequence of Nonomuraea turkmeniaca DSM 43926.</title>
        <authorList>
            <person name="Saricaoglu S."/>
            <person name="Isik K."/>
        </authorList>
    </citation>
    <scope>NUCLEOTIDE SEQUENCE [LARGE SCALE GENOMIC DNA]</scope>
    <source>
        <strain evidence="4 5">DSM 43926</strain>
    </source>
</reference>
<keyword evidence="3" id="KW-0472">Membrane</keyword>
<keyword evidence="5" id="KW-1185">Reference proteome</keyword>
<evidence type="ECO:0000256" key="3">
    <source>
        <dbReference type="SAM" id="Phobius"/>
    </source>
</evidence>
<dbReference type="RefSeq" id="WP_138673767.1">
    <property type="nucleotide sequence ID" value="NZ_VCKY01000351.1"/>
</dbReference>
<feature type="region of interest" description="Disordered" evidence="2">
    <location>
        <begin position="329"/>
        <end position="349"/>
    </location>
</feature>
<accession>A0A5S4EWF2</accession>
<feature type="coiled-coil region" evidence="1">
    <location>
        <begin position="82"/>
        <end position="160"/>
    </location>
</feature>
<gene>
    <name evidence="4" type="ORF">ETD86_50650</name>
</gene>
<organism evidence="4 5">
    <name type="scientific">Nonomuraea turkmeniaca</name>
    <dbReference type="NCBI Taxonomy" id="103838"/>
    <lineage>
        <taxon>Bacteria</taxon>
        <taxon>Bacillati</taxon>
        <taxon>Actinomycetota</taxon>
        <taxon>Actinomycetes</taxon>
        <taxon>Streptosporangiales</taxon>
        <taxon>Streptosporangiaceae</taxon>
        <taxon>Nonomuraea</taxon>
    </lineage>
</organism>
<evidence type="ECO:0000313" key="4">
    <source>
        <dbReference type="EMBL" id="TMR07765.1"/>
    </source>
</evidence>